<dbReference type="AlphaFoldDB" id="A0A1I8PI71"/>
<dbReference type="SMART" id="SM00697">
    <property type="entry name" value="DM8"/>
    <property type="match status" value="1"/>
</dbReference>
<gene>
    <name evidence="1" type="primary">106082664</name>
</gene>
<dbReference type="EnsemblMetazoa" id="SCAU008271-RA">
    <property type="protein sequence ID" value="SCAU008271-PA"/>
    <property type="gene ID" value="SCAU008271"/>
</dbReference>
<proteinExistence type="predicted"/>
<dbReference type="Pfam" id="PF06477">
    <property type="entry name" value="DUF1091"/>
    <property type="match status" value="1"/>
</dbReference>
<dbReference type="PANTHER" id="PTHR20898">
    <property type="entry name" value="DAEDALUS ON 3-RELATED-RELATED"/>
    <property type="match status" value="1"/>
</dbReference>
<name>A0A1I8PI71_STOCA</name>
<organism evidence="1 2">
    <name type="scientific">Stomoxys calcitrans</name>
    <name type="common">Stable fly</name>
    <name type="synonym">Conops calcitrans</name>
    <dbReference type="NCBI Taxonomy" id="35570"/>
    <lineage>
        <taxon>Eukaryota</taxon>
        <taxon>Metazoa</taxon>
        <taxon>Ecdysozoa</taxon>
        <taxon>Arthropoda</taxon>
        <taxon>Hexapoda</taxon>
        <taxon>Insecta</taxon>
        <taxon>Pterygota</taxon>
        <taxon>Neoptera</taxon>
        <taxon>Endopterygota</taxon>
        <taxon>Diptera</taxon>
        <taxon>Brachycera</taxon>
        <taxon>Muscomorpha</taxon>
        <taxon>Muscoidea</taxon>
        <taxon>Muscidae</taxon>
        <taxon>Stomoxys</taxon>
    </lineage>
</organism>
<evidence type="ECO:0000313" key="1">
    <source>
        <dbReference type="EnsemblMetazoa" id="SCAU008271-PA"/>
    </source>
</evidence>
<keyword evidence="2" id="KW-1185">Reference proteome</keyword>
<evidence type="ECO:0000313" key="2">
    <source>
        <dbReference type="Proteomes" id="UP000095300"/>
    </source>
</evidence>
<protein>
    <submittedName>
        <fullName evidence="1">Uncharacterized protein</fullName>
    </submittedName>
</protein>
<dbReference type="InterPro" id="IPR010512">
    <property type="entry name" value="DUF1091"/>
</dbReference>
<dbReference type="PANTHER" id="PTHR20898:SF0">
    <property type="entry name" value="DAEDALUS ON 3-RELATED"/>
    <property type="match status" value="1"/>
</dbReference>
<accession>A0A1I8PI71</accession>
<dbReference type="VEuPathDB" id="VectorBase:SCAU008271"/>
<sequence>MNFLITSQVAAKERNFNVECRQTLCKAINPQIIKRFECSAKKIGPSSHLGNSVFMFNQQLDTNFDMHLKIHVGTGGKIVKFLDLKMNVCETLFRGMSIPLVKKIMIDVLKSSNIPRKCPFKANFLYNMSDLIVDDSYFPKFTPTPMDLNFSIDYLENQKKFAILRIEAATVPKTP</sequence>
<reference evidence="1" key="1">
    <citation type="submission" date="2020-05" db="UniProtKB">
        <authorList>
            <consortium name="EnsemblMetazoa"/>
        </authorList>
    </citation>
    <scope>IDENTIFICATION</scope>
    <source>
        <strain evidence="1">USDA</strain>
    </source>
</reference>
<dbReference type="Proteomes" id="UP000095300">
    <property type="component" value="Unassembled WGS sequence"/>
</dbReference>